<dbReference type="InterPro" id="IPR018060">
    <property type="entry name" value="HTH_AraC"/>
</dbReference>
<dbReference type="Pfam" id="PF00072">
    <property type="entry name" value="Response_reg"/>
    <property type="match status" value="1"/>
</dbReference>
<dbReference type="EMBL" id="LNQN01000001">
    <property type="protein sequence ID" value="KSU85332.1"/>
    <property type="molecule type" value="Genomic_DNA"/>
</dbReference>
<evidence type="ECO:0000313" key="8">
    <source>
        <dbReference type="Proteomes" id="UP000054099"/>
    </source>
</evidence>
<dbReference type="Pfam" id="PF17853">
    <property type="entry name" value="GGDEF_2"/>
    <property type="match status" value="1"/>
</dbReference>
<gene>
    <name evidence="7" type="ORF">AS030_07450</name>
</gene>
<dbReference type="Gene3D" id="3.40.50.2300">
    <property type="match status" value="1"/>
</dbReference>
<keyword evidence="1" id="KW-0805">Transcription regulation</keyword>
<accession>A0A0V8JED6</accession>
<dbReference type="Gene3D" id="1.10.10.60">
    <property type="entry name" value="Homeodomain-like"/>
    <property type="match status" value="2"/>
</dbReference>
<dbReference type="Pfam" id="PF12833">
    <property type="entry name" value="HTH_18"/>
    <property type="match status" value="1"/>
</dbReference>
<dbReference type="PROSITE" id="PS01124">
    <property type="entry name" value="HTH_ARAC_FAMILY_2"/>
    <property type="match status" value="1"/>
</dbReference>
<dbReference type="SUPFAM" id="SSF52172">
    <property type="entry name" value="CheY-like"/>
    <property type="match status" value="1"/>
</dbReference>
<keyword evidence="8" id="KW-1185">Reference proteome</keyword>
<dbReference type="InterPro" id="IPR009057">
    <property type="entry name" value="Homeodomain-like_sf"/>
</dbReference>
<dbReference type="CDD" id="cd17536">
    <property type="entry name" value="REC_YesN-like"/>
    <property type="match status" value="1"/>
</dbReference>
<comment type="caution">
    <text evidence="7">The sequence shown here is derived from an EMBL/GenBank/DDBJ whole genome shotgun (WGS) entry which is preliminary data.</text>
</comment>
<evidence type="ECO:0000313" key="7">
    <source>
        <dbReference type="EMBL" id="KSU85332.1"/>
    </source>
</evidence>
<dbReference type="PANTHER" id="PTHR43280:SF2">
    <property type="entry name" value="HTH-TYPE TRANSCRIPTIONAL REGULATOR EXSA"/>
    <property type="match status" value="1"/>
</dbReference>
<dbReference type="GO" id="GO:0043565">
    <property type="term" value="F:sequence-specific DNA binding"/>
    <property type="evidence" value="ECO:0007669"/>
    <property type="project" value="InterPro"/>
</dbReference>
<dbReference type="SMART" id="SM00342">
    <property type="entry name" value="HTH_ARAC"/>
    <property type="match status" value="1"/>
</dbReference>
<feature type="domain" description="HTH araC/xylS-type" evidence="5">
    <location>
        <begin position="367"/>
        <end position="465"/>
    </location>
</feature>
<sequence>MKAIIVDDEPIERKALRKIIESRFPDLEIAAEAANGKMAVELAEKHKPQLMTVDIKMPGMNGIEAIQKIRKKLPHTQFIMVTAYESFDYAKEAMKLGVREYLLKPSTQDETSAAIHRVFQSIVEEQERESLFSESTAVVLENILLKILQHELQDEPINTLQRLYPRMVNAYITVMKGEGDLLAEPIIELLNELSPSPFIAVPHGSQMVVLFISEKQDPSDDALLLAKKLMSSSFEKWRIGIGTPYTQMNKIRRSYEEALYTVMQLKMQGSSRYALFSDNGPTCEIPFDNLIAAIFNNQPFEASAMLGMLMNQGRTADLYIELKEQLIHEGVESANLQFPQTRQAWDELIHGLCQMIQDAKRAKDPVSLAKKYIDEHSHEPLSLEQVAEMVGLSPTYFTKLFKEETNVTFIEFLTEVRLNKAVTLLNKNKYSLKEICFMVGYKDPNYFSRVFKKQFLLSPKQYVREKALNQHRRGWAAP</sequence>
<evidence type="ECO:0000259" key="6">
    <source>
        <dbReference type="PROSITE" id="PS50110"/>
    </source>
</evidence>
<reference evidence="7 8" key="1">
    <citation type="journal article" date="2014" name="Antonie Van Leeuwenhoek">
        <title>Fictibacillus enclensis sp. nov., isolated from marine sediment.</title>
        <authorList>
            <person name="Dastager S.G."/>
            <person name="Mawlankar R."/>
            <person name="Srinivasan K."/>
            <person name="Tang S.K."/>
            <person name="Lee J.C."/>
            <person name="Ramana V.V."/>
            <person name="Shouche Y.S."/>
        </authorList>
    </citation>
    <scope>NUCLEOTIDE SEQUENCE [LARGE SCALE GENOMIC DNA]</scope>
    <source>
        <strain evidence="7 8">NIO-1003</strain>
    </source>
</reference>
<keyword evidence="3" id="KW-0804">Transcription</keyword>
<dbReference type="Proteomes" id="UP000054099">
    <property type="component" value="Unassembled WGS sequence"/>
</dbReference>
<dbReference type="GO" id="GO:0003700">
    <property type="term" value="F:DNA-binding transcription factor activity"/>
    <property type="evidence" value="ECO:0007669"/>
    <property type="project" value="InterPro"/>
</dbReference>
<dbReference type="RefSeq" id="WP_061970049.1">
    <property type="nucleotide sequence ID" value="NZ_FMAV01000001.1"/>
</dbReference>
<proteinExistence type="predicted"/>
<dbReference type="InterPro" id="IPR001789">
    <property type="entry name" value="Sig_transdc_resp-reg_receiver"/>
</dbReference>
<dbReference type="InterPro" id="IPR011006">
    <property type="entry name" value="CheY-like_superfamily"/>
</dbReference>
<keyword evidence="4" id="KW-0597">Phosphoprotein</keyword>
<evidence type="ECO:0008006" key="9">
    <source>
        <dbReference type="Google" id="ProtNLM"/>
    </source>
</evidence>
<feature type="modified residue" description="4-aspartylphosphate" evidence="4">
    <location>
        <position position="54"/>
    </location>
</feature>
<organism evidence="7 8">
    <name type="scientific">Fictibacillus enclensis</name>
    <dbReference type="NCBI Taxonomy" id="1017270"/>
    <lineage>
        <taxon>Bacteria</taxon>
        <taxon>Bacillati</taxon>
        <taxon>Bacillota</taxon>
        <taxon>Bacilli</taxon>
        <taxon>Bacillales</taxon>
        <taxon>Fictibacillaceae</taxon>
        <taxon>Fictibacillus</taxon>
    </lineage>
</organism>
<protein>
    <recommendedName>
        <fullName evidence="9">AraC family transcriptional regulator</fullName>
    </recommendedName>
</protein>
<dbReference type="AlphaFoldDB" id="A0A0V8JED6"/>
<evidence type="ECO:0000256" key="1">
    <source>
        <dbReference type="ARBA" id="ARBA00023015"/>
    </source>
</evidence>
<dbReference type="PROSITE" id="PS50110">
    <property type="entry name" value="RESPONSE_REGULATORY"/>
    <property type="match status" value="1"/>
</dbReference>
<feature type="domain" description="Response regulatory" evidence="6">
    <location>
        <begin position="2"/>
        <end position="119"/>
    </location>
</feature>
<name>A0A0V8JED6_9BACL</name>
<dbReference type="GO" id="GO:0000160">
    <property type="term" value="P:phosphorelay signal transduction system"/>
    <property type="evidence" value="ECO:0007669"/>
    <property type="project" value="InterPro"/>
</dbReference>
<evidence type="ECO:0000259" key="5">
    <source>
        <dbReference type="PROSITE" id="PS01124"/>
    </source>
</evidence>
<evidence type="ECO:0000256" key="3">
    <source>
        <dbReference type="ARBA" id="ARBA00023163"/>
    </source>
</evidence>
<dbReference type="SUPFAM" id="SSF46689">
    <property type="entry name" value="Homeodomain-like"/>
    <property type="match status" value="2"/>
</dbReference>
<dbReference type="SMART" id="SM00448">
    <property type="entry name" value="REC"/>
    <property type="match status" value="1"/>
</dbReference>
<evidence type="ECO:0000256" key="2">
    <source>
        <dbReference type="ARBA" id="ARBA00023125"/>
    </source>
</evidence>
<dbReference type="InterPro" id="IPR041522">
    <property type="entry name" value="CdaR_GGDEF"/>
</dbReference>
<evidence type="ECO:0000256" key="4">
    <source>
        <dbReference type="PROSITE-ProRule" id="PRU00169"/>
    </source>
</evidence>
<keyword evidence="2" id="KW-0238">DNA-binding</keyword>
<dbReference type="PANTHER" id="PTHR43280">
    <property type="entry name" value="ARAC-FAMILY TRANSCRIPTIONAL REGULATOR"/>
    <property type="match status" value="1"/>
</dbReference>